<dbReference type="InterPro" id="IPR001293">
    <property type="entry name" value="Znf_TRAF"/>
</dbReference>
<evidence type="ECO:0000313" key="11">
    <source>
        <dbReference type="Proteomes" id="UP000594262"/>
    </source>
</evidence>
<keyword evidence="5 7" id="KW-0863">Zinc-finger</keyword>
<dbReference type="Proteomes" id="UP000594262">
    <property type="component" value="Unplaced"/>
</dbReference>
<keyword evidence="3 7" id="KW-0479">Metal-binding</keyword>
<evidence type="ECO:0000256" key="5">
    <source>
        <dbReference type="ARBA" id="ARBA00022771"/>
    </source>
</evidence>
<evidence type="ECO:0000256" key="1">
    <source>
        <dbReference type="ARBA" id="ARBA00004496"/>
    </source>
</evidence>
<feature type="domain" description="RING-type" evidence="8">
    <location>
        <begin position="20"/>
        <end position="62"/>
    </location>
</feature>
<dbReference type="PANTHER" id="PTHR10131:SF94">
    <property type="entry name" value="TNF RECEPTOR-ASSOCIATED FACTOR 4"/>
    <property type="match status" value="1"/>
</dbReference>
<feature type="zinc finger region" description="TRAF-type" evidence="7">
    <location>
        <begin position="103"/>
        <end position="148"/>
    </location>
</feature>
<dbReference type="GO" id="GO:0008270">
    <property type="term" value="F:zinc ion binding"/>
    <property type="evidence" value="ECO:0007669"/>
    <property type="project" value="UniProtKB-KW"/>
</dbReference>
<reference evidence="10" key="1">
    <citation type="submission" date="2021-01" db="UniProtKB">
        <authorList>
            <consortium name="EnsemblMetazoa"/>
        </authorList>
    </citation>
    <scope>IDENTIFICATION</scope>
</reference>
<evidence type="ECO:0000256" key="6">
    <source>
        <dbReference type="ARBA" id="ARBA00022833"/>
    </source>
</evidence>
<keyword evidence="2" id="KW-0963">Cytoplasm</keyword>
<dbReference type="PROSITE" id="PS00518">
    <property type="entry name" value="ZF_RING_1"/>
    <property type="match status" value="1"/>
</dbReference>
<evidence type="ECO:0000259" key="8">
    <source>
        <dbReference type="PROSITE" id="PS50089"/>
    </source>
</evidence>
<proteinExistence type="predicted"/>
<dbReference type="Pfam" id="PF02176">
    <property type="entry name" value="zf-TRAF"/>
    <property type="match status" value="1"/>
</dbReference>
<dbReference type="InterPro" id="IPR018957">
    <property type="entry name" value="Znf_C3HC4_RING-type"/>
</dbReference>
<dbReference type="Gene3D" id="3.30.40.10">
    <property type="entry name" value="Zinc/RING finger domain, C3HC4 (zinc finger)"/>
    <property type="match status" value="2"/>
</dbReference>
<feature type="domain" description="TRAF-type" evidence="9">
    <location>
        <begin position="157"/>
        <end position="212"/>
    </location>
</feature>
<dbReference type="SUPFAM" id="SSF57850">
    <property type="entry name" value="RING/U-box"/>
    <property type="match status" value="1"/>
</dbReference>
<keyword evidence="11" id="KW-1185">Reference proteome</keyword>
<dbReference type="InterPro" id="IPR001841">
    <property type="entry name" value="Znf_RING"/>
</dbReference>
<dbReference type="InterPro" id="IPR002083">
    <property type="entry name" value="MATH/TRAF_dom"/>
</dbReference>
<evidence type="ECO:0000256" key="2">
    <source>
        <dbReference type="ARBA" id="ARBA00022490"/>
    </source>
</evidence>
<sequence>MKGGYDVEFIKEYPDDNVTCSICLYVLREPLQSIECGHRFCESCVADLTKCDNGKYVCPEDRNEMSLFPDKGKEREILGRTVKCPNSNAGCRMTLVLRYLNEHEEKCDFKVVQCVVSACAERFQQQYEDQHYKECEYRMIQCPFCKDDYIMAFEREHIENCEEFLECCDYCDVIGIPRSQMKAHLSQDCNKLPHACLFTSIGCTEKSTKDKLSKHQSNSTEHHLRLALAKITAQDQTNCNLQRDIGTLLSSHKKLLDSQIALQTSYAALKRSHFQLQEKVNNLTNQNGIWEIHGFNNKMKHNKSIYYSLKKHIYTTEGYKLLCTLYPKGTVDERCRLYMRTEKGAFDDKLIWPMRVDIKCVLIANEATRDREWIIRTHINNMDGSFNKPPHGNDGLKTRLITLGDLPEFLSDGTLTLRITSMG</sequence>
<dbReference type="Gene3D" id="2.60.210.10">
    <property type="entry name" value="Apoptosis, Tumor Necrosis Factor Receptor Associated Protein 2, Chain A"/>
    <property type="match status" value="1"/>
</dbReference>
<protein>
    <submittedName>
        <fullName evidence="10">Uncharacterized protein</fullName>
    </submittedName>
</protein>
<dbReference type="OrthoDB" id="5945397at2759"/>
<dbReference type="Pfam" id="PF22486">
    <property type="entry name" value="MATH_2"/>
    <property type="match status" value="1"/>
</dbReference>
<dbReference type="GO" id="GO:0005737">
    <property type="term" value="C:cytoplasm"/>
    <property type="evidence" value="ECO:0007669"/>
    <property type="project" value="UniProtKB-SubCell"/>
</dbReference>
<evidence type="ECO:0000256" key="7">
    <source>
        <dbReference type="PROSITE-ProRule" id="PRU00207"/>
    </source>
</evidence>
<organism evidence="10 11">
    <name type="scientific">Clytia hemisphaerica</name>
    <dbReference type="NCBI Taxonomy" id="252671"/>
    <lineage>
        <taxon>Eukaryota</taxon>
        <taxon>Metazoa</taxon>
        <taxon>Cnidaria</taxon>
        <taxon>Hydrozoa</taxon>
        <taxon>Hydroidolina</taxon>
        <taxon>Leptothecata</taxon>
        <taxon>Obeliida</taxon>
        <taxon>Clytiidae</taxon>
        <taxon>Clytia</taxon>
    </lineage>
</organism>
<evidence type="ECO:0000256" key="4">
    <source>
        <dbReference type="ARBA" id="ARBA00022737"/>
    </source>
</evidence>
<feature type="zinc finger region" description="TRAF-type" evidence="7">
    <location>
        <begin position="157"/>
        <end position="212"/>
    </location>
</feature>
<keyword evidence="4" id="KW-0677">Repeat</keyword>
<dbReference type="InterPro" id="IPR008974">
    <property type="entry name" value="TRAF-like"/>
</dbReference>
<dbReference type="InterPro" id="IPR013083">
    <property type="entry name" value="Znf_RING/FYVE/PHD"/>
</dbReference>
<comment type="subcellular location">
    <subcellularLocation>
        <location evidence="1">Cytoplasm</location>
    </subcellularLocation>
</comment>
<dbReference type="PROSITE" id="PS50089">
    <property type="entry name" value="ZF_RING_2"/>
    <property type="match status" value="1"/>
</dbReference>
<evidence type="ECO:0000259" key="9">
    <source>
        <dbReference type="PROSITE" id="PS50145"/>
    </source>
</evidence>
<dbReference type="SMART" id="SM00184">
    <property type="entry name" value="RING"/>
    <property type="match status" value="1"/>
</dbReference>
<feature type="domain" description="TRAF-type" evidence="9">
    <location>
        <begin position="103"/>
        <end position="148"/>
    </location>
</feature>
<dbReference type="SUPFAM" id="SSF49599">
    <property type="entry name" value="TRAF domain-like"/>
    <property type="match status" value="2"/>
</dbReference>
<dbReference type="PROSITE" id="PS50145">
    <property type="entry name" value="ZF_TRAF"/>
    <property type="match status" value="2"/>
</dbReference>
<accession>A0A7M5VCC1</accession>
<keyword evidence="6 7" id="KW-0862">Zinc</keyword>
<evidence type="ECO:0000256" key="3">
    <source>
        <dbReference type="ARBA" id="ARBA00022723"/>
    </source>
</evidence>
<dbReference type="Pfam" id="PF00097">
    <property type="entry name" value="zf-C3HC4"/>
    <property type="match status" value="1"/>
</dbReference>
<dbReference type="EnsemblMetazoa" id="CLYHEMT010166.1">
    <property type="protein sequence ID" value="CLYHEMP010166.1"/>
    <property type="gene ID" value="CLYHEMG010166"/>
</dbReference>
<dbReference type="AlphaFoldDB" id="A0A7M5VCC1"/>
<dbReference type="InterPro" id="IPR017907">
    <property type="entry name" value="Znf_RING_CS"/>
</dbReference>
<name>A0A7M5VCC1_9CNID</name>
<dbReference type="PANTHER" id="PTHR10131">
    <property type="entry name" value="TNF RECEPTOR ASSOCIATED FACTOR"/>
    <property type="match status" value="1"/>
</dbReference>
<dbReference type="GO" id="GO:0043122">
    <property type="term" value="P:regulation of canonical NF-kappaB signal transduction"/>
    <property type="evidence" value="ECO:0007669"/>
    <property type="project" value="TreeGrafter"/>
</dbReference>
<evidence type="ECO:0000313" key="10">
    <source>
        <dbReference type="EnsemblMetazoa" id="CLYHEMP010166.1"/>
    </source>
</evidence>